<keyword evidence="2" id="KW-0645">Protease</keyword>
<dbReference type="InterPro" id="IPR038765">
    <property type="entry name" value="Papain-like_cys_pep_sf"/>
</dbReference>
<dbReference type="GO" id="GO:0008234">
    <property type="term" value="F:cysteine-type peptidase activity"/>
    <property type="evidence" value="ECO:0007669"/>
    <property type="project" value="UniProtKB-KW"/>
</dbReference>
<dbReference type="AlphaFoldDB" id="A0A934J4E7"/>
<keyword evidence="3" id="KW-0378">Hydrolase</keyword>
<evidence type="ECO:0000313" key="7">
    <source>
        <dbReference type="EMBL" id="MBJ6362655.1"/>
    </source>
</evidence>
<gene>
    <name evidence="7" type="ORF">JFN88_15660</name>
</gene>
<dbReference type="RefSeq" id="WP_199020201.1">
    <property type="nucleotide sequence ID" value="NZ_JAELUP010000089.1"/>
</dbReference>
<dbReference type="Proteomes" id="UP000640274">
    <property type="component" value="Unassembled WGS sequence"/>
</dbReference>
<dbReference type="InterPro" id="IPR000064">
    <property type="entry name" value="NLP_P60_dom"/>
</dbReference>
<reference evidence="7" key="1">
    <citation type="submission" date="2020-12" db="EMBL/GenBank/DDBJ databases">
        <authorList>
            <person name="Huq M.A."/>
        </authorList>
    </citation>
    <scope>NUCLEOTIDE SEQUENCE</scope>
    <source>
        <strain evidence="7">MAHUQ-46</strain>
    </source>
</reference>
<keyword evidence="4" id="KW-0788">Thiol protease</keyword>
<evidence type="ECO:0000313" key="8">
    <source>
        <dbReference type="Proteomes" id="UP000640274"/>
    </source>
</evidence>
<feature type="domain" description="NlpC/P60" evidence="6">
    <location>
        <begin position="42"/>
        <end position="167"/>
    </location>
</feature>
<feature type="compositionally biased region" description="Polar residues" evidence="5">
    <location>
        <begin position="174"/>
        <end position="187"/>
    </location>
</feature>
<dbReference type="SUPFAM" id="SSF54001">
    <property type="entry name" value="Cysteine proteinases"/>
    <property type="match status" value="1"/>
</dbReference>
<dbReference type="PROSITE" id="PS51935">
    <property type="entry name" value="NLPC_P60"/>
    <property type="match status" value="1"/>
</dbReference>
<evidence type="ECO:0000256" key="3">
    <source>
        <dbReference type="ARBA" id="ARBA00022801"/>
    </source>
</evidence>
<dbReference type="Gene3D" id="3.90.1720.10">
    <property type="entry name" value="endopeptidase domain like (from Nostoc punctiforme)"/>
    <property type="match status" value="1"/>
</dbReference>
<dbReference type="GO" id="GO:0006508">
    <property type="term" value="P:proteolysis"/>
    <property type="evidence" value="ECO:0007669"/>
    <property type="project" value="UniProtKB-KW"/>
</dbReference>
<sequence length="249" mass="26730">MNPQRVPYAGKWLAAAGLGLTLILSGGGIGALPATYAATEGSSQADAVIATGKQFLGVDYKFGAPSGRTDEFDCSSFTQYVFKQNGIDLPRSSREQSTEGVKVSKSQLQPGDLIFSDTDRDGVINHVGIYIGNNKTLHTYRKGIGVTISEFSGSTWDDTFVTARRVIKGIPSTDGDSGSAVDQQSSSKPDEPNSGKDNTPNQRDRNSSGGAGEIDSGRNGNGNGNDQSRPDRNDRYNYNNNNNWLNRFF</sequence>
<accession>A0A934J4E7</accession>
<evidence type="ECO:0000256" key="1">
    <source>
        <dbReference type="ARBA" id="ARBA00007074"/>
    </source>
</evidence>
<comment type="caution">
    <text evidence="7">The sequence shown here is derived from an EMBL/GenBank/DDBJ whole genome shotgun (WGS) entry which is preliminary data.</text>
</comment>
<dbReference type="InterPro" id="IPR051202">
    <property type="entry name" value="Peptidase_C40"/>
</dbReference>
<proteinExistence type="inferred from homology"/>
<keyword evidence="8" id="KW-1185">Reference proteome</keyword>
<protein>
    <submittedName>
        <fullName evidence="7">C40 family peptidase</fullName>
    </submittedName>
</protein>
<dbReference type="PANTHER" id="PTHR47053">
    <property type="entry name" value="MUREIN DD-ENDOPEPTIDASE MEPH-RELATED"/>
    <property type="match status" value="1"/>
</dbReference>
<comment type="similarity">
    <text evidence="1">Belongs to the peptidase C40 family.</text>
</comment>
<evidence type="ECO:0000259" key="6">
    <source>
        <dbReference type="PROSITE" id="PS51935"/>
    </source>
</evidence>
<feature type="region of interest" description="Disordered" evidence="5">
    <location>
        <begin position="169"/>
        <end position="242"/>
    </location>
</feature>
<evidence type="ECO:0000256" key="4">
    <source>
        <dbReference type="ARBA" id="ARBA00022807"/>
    </source>
</evidence>
<dbReference type="Pfam" id="PF00877">
    <property type="entry name" value="NLPC_P60"/>
    <property type="match status" value="1"/>
</dbReference>
<evidence type="ECO:0000256" key="5">
    <source>
        <dbReference type="SAM" id="MobiDB-lite"/>
    </source>
</evidence>
<dbReference type="PANTHER" id="PTHR47053:SF3">
    <property type="entry name" value="GAMMA-D-GLUTAMYL-L-LYSINE DIPEPTIDYL-PEPTIDASE"/>
    <property type="match status" value="1"/>
</dbReference>
<evidence type="ECO:0000256" key="2">
    <source>
        <dbReference type="ARBA" id="ARBA00022670"/>
    </source>
</evidence>
<dbReference type="EMBL" id="JAELUP010000089">
    <property type="protein sequence ID" value="MBJ6362655.1"/>
    <property type="molecule type" value="Genomic_DNA"/>
</dbReference>
<name>A0A934J4E7_9BACL</name>
<organism evidence="7 8">
    <name type="scientific">Paenibacillus roseus</name>
    <dbReference type="NCBI Taxonomy" id="2798579"/>
    <lineage>
        <taxon>Bacteria</taxon>
        <taxon>Bacillati</taxon>
        <taxon>Bacillota</taxon>
        <taxon>Bacilli</taxon>
        <taxon>Bacillales</taxon>
        <taxon>Paenibacillaceae</taxon>
        <taxon>Paenibacillus</taxon>
    </lineage>
</organism>